<accession>A0AAE0EPB4</accession>
<gene>
    <name evidence="2" type="ORF">CYMTET_54187</name>
</gene>
<proteinExistence type="predicted"/>
<evidence type="ECO:0000256" key="1">
    <source>
        <dbReference type="SAM" id="MobiDB-lite"/>
    </source>
</evidence>
<protein>
    <submittedName>
        <fullName evidence="2">Uncharacterized protein</fullName>
    </submittedName>
</protein>
<keyword evidence="3" id="KW-1185">Reference proteome</keyword>
<dbReference type="EMBL" id="LGRX02035260">
    <property type="protein sequence ID" value="KAK3235626.1"/>
    <property type="molecule type" value="Genomic_DNA"/>
</dbReference>
<name>A0AAE0EPB4_9CHLO</name>
<feature type="region of interest" description="Disordered" evidence="1">
    <location>
        <begin position="348"/>
        <end position="367"/>
    </location>
</feature>
<organism evidence="2 3">
    <name type="scientific">Cymbomonas tetramitiformis</name>
    <dbReference type="NCBI Taxonomy" id="36881"/>
    <lineage>
        <taxon>Eukaryota</taxon>
        <taxon>Viridiplantae</taxon>
        <taxon>Chlorophyta</taxon>
        <taxon>Pyramimonadophyceae</taxon>
        <taxon>Pyramimonadales</taxon>
        <taxon>Pyramimonadaceae</taxon>
        <taxon>Cymbomonas</taxon>
    </lineage>
</organism>
<dbReference type="Proteomes" id="UP001190700">
    <property type="component" value="Unassembled WGS sequence"/>
</dbReference>
<dbReference type="AlphaFoldDB" id="A0AAE0EPB4"/>
<evidence type="ECO:0000313" key="2">
    <source>
        <dbReference type="EMBL" id="KAK3235626.1"/>
    </source>
</evidence>
<comment type="caution">
    <text evidence="2">The sequence shown here is derived from an EMBL/GenBank/DDBJ whole genome shotgun (WGS) entry which is preliminary data.</text>
</comment>
<sequence>MRSTSWEKQRGQILSWVRSSLAILQLLPEEWGCGRLLPVPGLLGKVRNLTNFTRCGWCGYGRAQLRLRAWLERSERPGGGVSAGTARAAGTPGIGTAAAVATAPAAAVSPDVIAATIASASGAKLDDLGARLTSLEARGSAPAGVTLVSGGTVPVEAELLAQALRDCVAAAEDSDMARYAQACADLVHEAAKLRPQLTLLKSTHPFGKLPMKTLEVNAFPPMVYALPELAEEECELDELPVGKEATVEHWRAFVHLLQAQVAEFQRFVKSKVPSFPLTDVMQYTFFKKRKRVTFEGDEEEARAAGGGCGLLPPLGAARREHLATLGSSFKTVNEEQLARALRGELAPEDVVRPLGAGPPQTAMPSQG</sequence>
<reference evidence="2 3" key="1">
    <citation type="journal article" date="2015" name="Genome Biol. Evol.">
        <title>Comparative Genomics of a Bacterivorous Green Alga Reveals Evolutionary Causalities and Consequences of Phago-Mixotrophic Mode of Nutrition.</title>
        <authorList>
            <person name="Burns J.A."/>
            <person name="Paasch A."/>
            <person name="Narechania A."/>
            <person name="Kim E."/>
        </authorList>
    </citation>
    <scope>NUCLEOTIDE SEQUENCE [LARGE SCALE GENOMIC DNA]</scope>
    <source>
        <strain evidence="2 3">PLY_AMNH</strain>
    </source>
</reference>
<evidence type="ECO:0000313" key="3">
    <source>
        <dbReference type="Proteomes" id="UP001190700"/>
    </source>
</evidence>